<dbReference type="Proteomes" id="UP001361239">
    <property type="component" value="Unassembled WGS sequence"/>
</dbReference>
<sequence>MDRDPSENHLDPVERQTPSTGENDTGDVGDEAARIMKERRDKGTEPKQAHQPVQTKKTPRP</sequence>
<evidence type="ECO:0000313" key="2">
    <source>
        <dbReference type="EMBL" id="MEJ5976682.1"/>
    </source>
</evidence>
<feature type="compositionally biased region" description="Basic and acidic residues" evidence="1">
    <location>
        <begin position="1"/>
        <end position="14"/>
    </location>
</feature>
<evidence type="ECO:0000313" key="3">
    <source>
        <dbReference type="Proteomes" id="UP001361239"/>
    </source>
</evidence>
<proteinExistence type="predicted"/>
<protein>
    <submittedName>
        <fullName evidence="2">Uncharacterized protein</fullName>
    </submittedName>
</protein>
<comment type="caution">
    <text evidence="2">The sequence shown here is derived from an EMBL/GenBank/DDBJ whole genome shotgun (WGS) entry which is preliminary data.</text>
</comment>
<feature type="compositionally biased region" description="Basic and acidic residues" evidence="1">
    <location>
        <begin position="31"/>
        <end position="48"/>
    </location>
</feature>
<organism evidence="2 3">
    <name type="scientific">Novosphingobium anseongense</name>
    <dbReference type="NCBI Taxonomy" id="3133436"/>
    <lineage>
        <taxon>Bacteria</taxon>
        <taxon>Pseudomonadati</taxon>
        <taxon>Pseudomonadota</taxon>
        <taxon>Alphaproteobacteria</taxon>
        <taxon>Sphingomonadales</taxon>
        <taxon>Sphingomonadaceae</taxon>
        <taxon>Novosphingobium</taxon>
    </lineage>
</organism>
<dbReference type="RefSeq" id="WP_339586585.1">
    <property type="nucleotide sequence ID" value="NZ_JBBHJZ010000001.1"/>
</dbReference>
<dbReference type="EMBL" id="JBBHJZ010000001">
    <property type="protein sequence ID" value="MEJ5976682.1"/>
    <property type="molecule type" value="Genomic_DNA"/>
</dbReference>
<feature type="compositionally biased region" description="Polar residues" evidence="1">
    <location>
        <begin position="51"/>
        <end position="61"/>
    </location>
</feature>
<gene>
    <name evidence="2" type="ORF">WG901_08555</name>
</gene>
<accession>A0ABU8RUD5</accession>
<reference evidence="2 3" key="1">
    <citation type="submission" date="2024-03" db="EMBL/GenBank/DDBJ databases">
        <authorList>
            <person name="Jo J.-H."/>
        </authorList>
    </citation>
    <scope>NUCLEOTIDE SEQUENCE [LARGE SCALE GENOMIC DNA]</scope>
    <source>
        <strain evidence="2 3">PS1R-30</strain>
    </source>
</reference>
<keyword evidence="3" id="KW-1185">Reference proteome</keyword>
<feature type="region of interest" description="Disordered" evidence="1">
    <location>
        <begin position="1"/>
        <end position="61"/>
    </location>
</feature>
<evidence type="ECO:0000256" key="1">
    <source>
        <dbReference type="SAM" id="MobiDB-lite"/>
    </source>
</evidence>
<name>A0ABU8RUD5_9SPHN</name>